<sequence>MPCYVDTIVKISQVRQSDKEESKLTVVWAIGAYPVKSEDREMEMVSFIPIIDYERDPNSQSVFVKNEYYSIGGKKFTAESHSILRDMNPPITKSSASNSYSSKCVRVEDEDPNHIDSDYIEDECKEDVVNESKKSGSICEKVIKGETNSFVVYNTRKRTEMLKGVNNNLDGREFKKAK</sequence>
<dbReference type="EMBL" id="CAJVPU010001786">
    <property type="protein sequence ID" value="CAG8488295.1"/>
    <property type="molecule type" value="Genomic_DNA"/>
</dbReference>
<evidence type="ECO:0000313" key="1">
    <source>
        <dbReference type="EMBL" id="CAG8488295.1"/>
    </source>
</evidence>
<proteinExistence type="predicted"/>
<keyword evidence="2" id="KW-1185">Reference proteome</keyword>
<accession>A0ACA9KQX8</accession>
<protein>
    <submittedName>
        <fullName evidence="1">7191_t:CDS:1</fullName>
    </submittedName>
</protein>
<gene>
    <name evidence="1" type="ORF">DHETER_LOCUS2438</name>
</gene>
<reference evidence="1" key="1">
    <citation type="submission" date="2021-06" db="EMBL/GenBank/DDBJ databases">
        <authorList>
            <person name="Kallberg Y."/>
            <person name="Tangrot J."/>
            <person name="Rosling A."/>
        </authorList>
    </citation>
    <scope>NUCLEOTIDE SEQUENCE</scope>
    <source>
        <strain evidence="1">IL203A</strain>
    </source>
</reference>
<name>A0ACA9KQX8_9GLOM</name>
<comment type="caution">
    <text evidence="1">The sequence shown here is derived from an EMBL/GenBank/DDBJ whole genome shotgun (WGS) entry which is preliminary data.</text>
</comment>
<dbReference type="Proteomes" id="UP000789702">
    <property type="component" value="Unassembled WGS sequence"/>
</dbReference>
<organism evidence="1 2">
    <name type="scientific">Dentiscutata heterogama</name>
    <dbReference type="NCBI Taxonomy" id="1316150"/>
    <lineage>
        <taxon>Eukaryota</taxon>
        <taxon>Fungi</taxon>
        <taxon>Fungi incertae sedis</taxon>
        <taxon>Mucoromycota</taxon>
        <taxon>Glomeromycotina</taxon>
        <taxon>Glomeromycetes</taxon>
        <taxon>Diversisporales</taxon>
        <taxon>Gigasporaceae</taxon>
        <taxon>Dentiscutata</taxon>
    </lineage>
</organism>
<evidence type="ECO:0000313" key="2">
    <source>
        <dbReference type="Proteomes" id="UP000789702"/>
    </source>
</evidence>